<keyword evidence="7 8" id="KW-0472">Membrane</keyword>
<gene>
    <name evidence="10" type="ORF">ERJ70_16725</name>
</gene>
<feature type="domain" description="ABC transmembrane type-2" evidence="9">
    <location>
        <begin position="35"/>
        <end position="259"/>
    </location>
</feature>
<feature type="transmembrane region" description="Helical" evidence="8">
    <location>
        <begin position="149"/>
        <end position="167"/>
    </location>
</feature>
<feature type="transmembrane region" description="Helical" evidence="8">
    <location>
        <begin position="237"/>
        <end position="255"/>
    </location>
</feature>
<dbReference type="PROSITE" id="PS51012">
    <property type="entry name" value="ABC_TM2"/>
    <property type="match status" value="1"/>
</dbReference>
<dbReference type="RefSeq" id="WP_209365913.1">
    <property type="nucleotide sequence ID" value="NZ_CP046956.1"/>
</dbReference>
<sequence>MSSVFNILKQQILHFPLITRLAFYETKSKYQMHYLGILWQFLNPLLQVSVYWFVFGVGIRNGDPVDGTPFFIWLLTGLVPWFFISPTIVQGSNSIYSKINLVSKMKFPVSVLPSITIASNIFGFLITIVILSVVMVIYDIKVSIYALQLPYYLLCLFFLLYSITIFTSTISALIRDFQLLIQTSMRMLFFMTPILWSVNEFPERYQALIQLNPFAYIVNGFRESLLSETWFFEDWRYAFYFWSFLILILFVGTLLHENYKNKFVDYL</sequence>
<evidence type="ECO:0000256" key="8">
    <source>
        <dbReference type="RuleBase" id="RU361157"/>
    </source>
</evidence>
<evidence type="ECO:0000313" key="11">
    <source>
        <dbReference type="Proteomes" id="UP000665043"/>
    </source>
</evidence>
<feature type="transmembrane region" description="Helical" evidence="8">
    <location>
        <begin position="110"/>
        <end position="137"/>
    </location>
</feature>
<dbReference type="Pfam" id="PF01061">
    <property type="entry name" value="ABC2_membrane"/>
    <property type="match status" value="1"/>
</dbReference>
<keyword evidence="5 8" id="KW-0812">Transmembrane</keyword>
<evidence type="ECO:0000256" key="7">
    <source>
        <dbReference type="ARBA" id="ARBA00023136"/>
    </source>
</evidence>
<feature type="transmembrane region" description="Helical" evidence="8">
    <location>
        <begin position="37"/>
        <end position="58"/>
    </location>
</feature>
<dbReference type="InterPro" id="IPR013525">
    <property type="entry name" value="ABC2_TM"/>
</dbReference>
<accession>A0ABX7VUY9</accession>
<name>A0ABX7VUY9_9BACI</name>
<evidence type="ECO:0000256" key="3">
    <source>
        <dbReference type="ARBA" id="ARBA00022448"/>
    </source>
</evidence>
<keyword evidence="4 8" id="KW-1003">Cell membrane</keyword>
<feature type="transmembrane region" description="Helical" evidence="8">
    <location>
        <begin position="70"/>
        <end position="89"/>
    </location>
</feature>
<dbReference type="InterPro" id="IPR047817">
    <property type="entry name" value="ABC2_TM_bact-type"/>
</dbReference>
<evidence type="ECO:0000313" key="10">
    <source>
        <dbReference type="EMBL" id="QTN00778.1"/>
    </source>
</evidence>
<proteinExistence type="inferred from homology"/>
<organism evidence="10 11">
    <name type="scientific">Sediminibacillus dalangtanensis</name>
    <dbReference type="NCBI Taxonomy" id="2729421"/>
    <lineage>
        <taxon>Bacteria</taxon>
        <taxon>Bacillati</taxon>
        <taxon>Bacillota</taxon>
        <taxon>Bacilli</taxon>
        <taxon>Bacillales</taxon>
        <taxon>Bacillaceae</taxon>
        <taxon>Sediminibacillus</taxon>
    </lineage>
</organism>
<dbReference type="EMBL" id="CP046956">
    <property type="protein sequence ID" value="QTN00778.1"/>
    <property type="molecule type" value="Genomic_DNA"/>
</dbReference>
<reference evidence="10 11" key="1">
    <citation type="submission" date="2019-12" db="EMBL/GenBank/DDBJ databases">
        <title>The whole genome sequencing of a strain isolated from a Mars analog, Dalangtan Playa.</title>
        <authorList>
            <person name="Huang T."/>
        </authorList>
    </citation>
    <scope>NUCLEOTIDE SEQUENCE [LARGE SCALE GENOMIC DNA]</scope>
    <source>
        <strain evidence="10 11">DP4-553-S</strain>
    </source>
</reference>
<evidence type="ECO:0000256" key="5">
    <source>
        <dbReference type="ARBA" id="ARBA00022692"/>
    </source>
</evidence>
<evidence type="ECO:0000256" key="4">
    <source>
        <dbReference type="ARBA" id="ARBA00022475"/>
    </source>
</evidence>
<comment type="caution">
    <text evidence="8">Lacks conserved residue(s) required for the propagation of feature annotation.</text>
</comment>
<protein>
    <recommendedName>
        <fullName evidence="8">Transport permease protein</fullName>
    </recommendedName>
</protein>
<evidence type="ECO:0000256" key="6">
    <source>
        <dbReference type="ARBA" id="ARBA00022989"/>
    </source>
</evidence>
<evidence type="ECO:0000256" key="2">
    <source>
        <dbReference type="ARBA" id="ARBA00007783"/>
    </source>
</evidence>
<dbReference type="PANTHER" id="PTHR30413:SF10">
    <property type="entry name" value="CAPSULE POLYSACCHARIDE EXPORT INNER-MEMBRANE PROTEIN CTRC"/>
    <property type="match status" value="1"/>
</dbReference>
<evidence type="ECO:0000256" key="1">
    <source>
        <dbReference type="ARBA" id="ARBA00004651"/>
    </source>
</evidence>
<keyword evidence="11" id="KW-1185">Reference proteome</keyword>
<keyword evidence="6 8" id="KW-1133">Transmembrane helix</keyword>
<evidence type="ECO:0000259" key="9">
    <source>
        <dbReference type="PROSITE" id="PS51012"/>
    </source>
</evidence>
<comment type="subcellular location">
    <subcellularLocation>
        <location evidence="1 8">Cell membrane</location>
        <topology evidence="1 8">Multi-pass membrane protein</topology>
    </subcellularLocation>
</comment>
<comment type="similarity">
    <text evidence="2 8">Belongs to the ABC-2 integral membrane protein family.</text>
</comment>
<dbReference type="Proteomes" id="UP000665043">
    <property type="component" value="Chromosome"/>
</dbReference>
<dbReference type="PANTHER" id="PTHR30413">
    <property type="entry name" value="INNER MEMBRANE TRANSPORT PERMEASE"/>
    <property type="match status" value="1"/>
</dbReference>
<keyword evidence="3 8" id="KW-0813">Transport</keyword>